<evidence type="ECO:0000313" key="1">
    <source>
        <dbReference type="EMBL" id="MFC0385522.1"/>
    </source>
</evidence>
<dbReference type="PANTHER" id="PTHR10443">
    <property type="entry name" value="MICROSOMAL DIPEPTIDASE"/>
    <property type="match status" value="1"/>
</dbReference>
<comment type="caution">
    <text evidence="1">The sequence shown here is derived from an EMBL/GenBank/DDBJ whole genome shotgun (WGS) entry which is preliminary data.</text>
</comment>
<dbReference type="SUPFAM" id="SSF51556">
    <property type="entry name" value="Metallo-dependent hydrolases"/>
    <property type="match status" value="1"/>
</dbReference>
<dbReference type="PROSITE" id="PS51365">
    <property type="entry name" value="RENAL_DIPEPTIDASE_2"/>
    <property type="match status" value="1"/>
</dbReference>
<protein>
    <submittedName>
        <fullName evidence="1">Dipeptidase</fullName>
    </submittedName>
</protein>
<dbReference type="Proteomes" id="UP001589789">
    <property type="component" value="Unassembled WGS sequence"/>
</dbReference>
<dbReference type="InterPro" id="IPR008257">
    <property type="entry name" value="Pept_M19"/>
</dbReference>
<reference evidence="1 2" key="1">
    <citation type="submission" date="2024-09" db="EMBL/GenBank/DDBJ databases">
        <authorList>
            <person name="Sun Q."/>
            <person name="Mori K."/>
        </authorList>
    </citation>
    <scope>NUCLEOTIDE SEQUENCE [LARGE SCALE GENOMIC DNA]</scope>
    <source>
        <strain evidence="1 2">CCM 7468</strain>
    </source>
</reference>
<accession>A0ABV6IQB1</accession>
<sequence length="325" mass="35281">MMLIDGLQCGHFTPEVFAALRRGGIGAVTVTCGFWEDPIESFDALGRWRDLVAENAGTCAVARTPAEIEAVAASGRTAIILGYQNTDLFGGRIRLVEMFAELGVRVVQLTYNNQNAVGGSCYEPNDGGLARYGREVVREMNRAGMLIDCSHVGERTTLEAIAHSERPIAVTHANATSLVPHSRNKGDAILHALRDTGGVMGCAVYRNITGDYYCASVRNWCEMVARTVEIAGIDTVAVGTDYGHDNTPADYAWMRMGRWTRGIDHGASAAGKPIRTPKAEWLAEGVSGLGQIPDGLRQVGFQPQEIEKITHGNWLRLYAATFRPN</sequence>
<dbReference type="Pfam" id="PF01244">
    <property type="entry name" value="Peptidase_M19"/>
    <property type="match status" value="1"/>
</dbReference>
<keyword evidence="2" id="KW-1185">Reference proteome</keyword>
<dbReference type="InterPro" id="IPR032466">
    <property type="entry name" value="Metal_Hydrolase"/>
</dbReference>
<gene>
    <name evidence="1" type="ORF">ACFFIC_08110</name>
</gene>
<evidence type="ECO:0000313" key="2">
    <source>
        <dbReference type="Proteomes" id="UP001589789"/>
    </source>
</evidence>
<dbReference type="Gene3D" id="3.20.20.140">
    <property type="entry name" value="Metal-dependent hydrolases"/>
    <property type="match status" value="1"/>
</dbReference>
<dbReference type="EMBL" id="JBHLVZ010000008">
    <property type="protein sequence ID" value="MFC0385522.1"/>
    <property type="molecule type" value="Genomic_DNA"/>
</dbReference>
<proteinExistence type="predicted"/>
<dbReference type="PANTHER" id="PTHR10443:SF12">
    <property type="entry name" value="DIPEPTIDASE"/>
    <property type="match status" value="1"/>
</dbReference>
<name>A0ABV6IQB1_9PROT</name>
<organism evidence="1 2">
    <name type="scientific">Muricoccus vinaceus</name>
    <dbReference type="NCBI Taxonomy" id="424704"/>
    <lineage>
        <taxon>Bacteria</taxon>
        <taxon>Pseudomonadati</taxon>
        <taxon>Pseudomonadota</taxon>
        <taxon>Alphaproteobacteria</taxon>
        <taxon>Acetobacterales</taxon>
        <taxon>Roseomonadaceae</taxon>
        <taxon>Muricoccus</taxon>
    </lineage>
</organism>